<dbReference type="InterPro" id="IPR036259">
    <property type="entry name" value="MFS_trans_sf"/>
</dbReference>
<evidence type="ECO:0000313" key="9">
    <source>
        <dbReference type="Proteomes" id="UP000002696"/>
    </source>
</evidence>
<feature type="transmembrane region" description="Helical" evidence="6">
    <location>
        <begin position="24"/>
        <end position="46"/>
    </location>
</feature>
<feature type="transmembrane region" description="Helical" evidence="6">
    <location>
        <begin position="405"/>
        <end position="429"/>
    </location>
</feature>
<dbReference type="KEGG" id="bsb:Bresu_2840"/>
<proteinExistence type="predicted"/>
<feature type="transmembrane region" description="Helical" evidence="6">
    <location>
        <begin position="339"/>
        <end position="365"/>
    </location>
</feature>
<accession>D9QMZ1</accession>
<keyword evidence="9" id="KW-1185">Reference proteome</keyword>
<feature type="transmembrane region" description="Helical" evidence="6">
    <location>
        <begin position="120"/>
        <end position="142"/>
    </location>
</feature>
<evidence type="ECO:0000256" key="6">
    <source>
        <dbReference type="SAM" id="Phobius"/>
    </source>
</evidence>
<dbReference type="InParanoid" id="D9QMZ1"/>
<dbReference type="eggNOG" id="COG2814">
    <property type="taxonomic scope" value="Bacteria"/>
</dbReference>
<organism evidence="8 9">
    <name type="scientific">Brevundimonas subvibrioides (strain ATCC 15264 / DSM 4735 / LMG 14903 / NBRC 16000 / CB 81)</name>
    <name type="common">Caulobacter subvibrioides</name>
    <dbReference type="NCBI Taxonomy" id="633149"/>
    <lineage>
        <taxon>Bacteria</taxon>
        <taxon>Pseudomonadati</taxon>
        <taxon>Pseudomonadota</taxon>
        <taxon>Alphaproteobacteria</taxon>
        <taxon>Caulobacterales</taxon>
        <taxon>Caulobacteraceae</taxon>
        <taxon>Brevundimonas</taxon>
    </lineage>
</organism>
<dbReference type="Proteomes" id="UP000002696">
    <property type="component" value="Chromosome"/>
</dbReference>
<keyword evidence="4 6" id="KW-1133">Transmembrane helix</keyword>
<dbReference type="BioCyc" id="BSUB633149:G1GM8-2853-MONOMER"/>
<dbReference type="PROSITE" id="PS50850">
    <property type="entry name" value="MFS"/>
    <property type="match status" value="1"/>
</dbReference>
<dbReference type="AlphaFoldDB" id="D9QMZ1"/>
<dbReference type="Gene3D" id="1.20.1250.20">
    <property type="entry name" value="MFS general substrate transporter like domains"/>
    <property type="match status" value="1"/>
</dbReference>
<evidence type="ECO:0000256" key="2">
    <source>
        <dbReference type="ARBA" id="ARBA00022475"/>
    </source>
</evidence>
<feature type="transmembrane region" description="Helical" evidence="6">
    <location>
        <begin position="281"/>
        <end position="301"/>
    </location>
</feature>
<dbReference type="PANTHER" id="PTHR43124:SF3">
    <property type="entry name" value="CHLORAMPHENICOL EFFLUX PUMP RV0191"/>
    <property type="match status" value="1"/>
</dbReference>
<name>D9QMZ1_BRESC</name>
<keyword evidence="5 6" id="KW-0472">Membrane</keyword>
<dbReference type="EMBL" id="CP002102">
    <property type="protein sequence ID" value="ADL02147.1"/>
    <property type="molecule type" value="Genomic_DNA"/>
</dbReference>
<dbReference type="RefSeq" id="WP_013270248.1">
    <property type="nucleotide sequence ID" value="NC_014375.1"/>
</dbReference>
<evidence type="ECO:0000259" key="7">
    <source>
        <dbReference type="PROSITE" id="PS50850"/>
    </source>
</evidence>
<feature type="transmembrane region" description="Helical" evidence="6">
    <location>
        <begin position="191"/>
        <end position="213"/>
    </location>
</feature>
<protein>
    <submittedName>
        <fullName evidence="8">Major facilitator superfamily MFS_1</fullName>
    </submittedName>
</protein>
<dbReference type="PANTHER" id="PTHR43124">
    <property type="entry name" value="PURINE EFFLUX PUMP PBUE"/>
    <property type="match status" value="1"/>
</dbReference>
<dbReference type="GO" id="GO:0005886">
    <property type="term" value="C:plasma membrane"/>
    <property type="evidence" value="ECO:0007669"/>
    <property type="project" value="UniProtKB-SubCell"/>
</dbReference>
<evidence type="ECO:0000313" key="8">
    <source>
        <dbReference type="EMBL" id="ADL02147.1"/>
    </source>
</evidence>
<feature type="transmembrane region" description="Helical" evidence="6">
    <location>
        <begin position="66"/>
        <end position="85"/>
    </location>
</feature>
<evidence type="ECO:0000256" key="3">
    <source>
        <dbReference type="ARBA" id="ARBA00022692"/>
    </source>
</evidence>
<reference evidence="9" key="1">
    <citation type="journal article" date="2011" name="J. Bacteriol.">
        <title>Genome sequences of eight morphologically diverse alphaproteobacteria.</title>
        <authorList>
            <consortium name="US DOE Joint Genome Institute"/>
            <person name="Brown P.J."/>
            <person name="Kysela D.T."/>
            <person name="Buechlein A."/>
            <person name="Hemmerich C."/>
            <person name="Brun Y.V."/>
        </authorList>
    </citation>
    <scope>NUCLEOTIDE SEQUENCE [LARGE SCALE GENOMIC DNA]</scope>
    <source>
        <strain evidence="9">ATCC 15264 / DSM 4735 / LMG 14903 / NBRC 16000 / CB 81</strain>
    </source>
</reference>
<dbReference type="InterPro" id="IPR050189">
    <property type="entry name" value="MFS_Efflux_Transporters"/>
</dbReference>
<feature type="transmembrane region" description="Helical" evidence="6">
    <location>
        <begin position="241"/>
        <end position="261"/>
    </location>
</feature>
<gene>
    <name evidence="8" type="ordered locus">Bresu_2840</name>
</gene>
<dbReference type="GO" id="GO:0022857">
    <property type="term" value="F:transmembrane transporter activity"/>
    <property type="evidence" value="ECO:0007669"/>
    <property type="project" value="InterPro"/>
</dbReference>
<keyword evidence="3 6" id="KW-0812">Transmembrane</keyword>
<dbReference type="SUPFAM" id="SSF103473">
    <property type="entry name" value="MFS general substrate transporter"/>
    <property type="match status" value="1"/>
</dbReference>
<dbReference type="OrthoDB" id="7187764at2"/>
<feature type="transmembrane region" description="Helical" evidence="6">
    <location>
        <begin position="313"/>
        <end position="333"/>
    </location>
</feature>
<dbReference type="InterPro" id="IPR011701">
    <property type="entry name" value="MFS"/>
</dbReference>
<comment type="subcellular location">
    <subcellularLocation>
        <location evidence="1">Cell membrane</location>
        <topology evidence="1">Multi-pass membrane protein</topology>
    </subcellularLocation>
</comment>
<evidence type="ECO:0000256" key="5">
    <source>
        <dbReference type="ARBA" id="ARBA00023136"/>
    </source>
</evidence>
<dbReference type="InterPro" id="IPR020846">
    <property type="entry name" value="MFS_dom"/>
</dbReference>
<feature type="transmembrane region" description="Helical" evidence="6">
    <location>
        <begin position="97"/>
        <end position="114"/>
    </location>
</feature>
<keyword evidence="2" id="KW-1003">Cell membrane</keyword>
<dbReference type="STRING" id="633149.Bresu_2840"/>
<dbReference type="Pfam" id="PF07690">
    <property type="entry name" value="MFS_1"/>
    <property type="match status" value="1"/>
</dbReference>
<feature type="transmembrane region" description="Helical" evidence="6">
    <location>
        <begin position="372"/>
        <end position="393"/>
    </location>
</feature>
<evidence type="ECO:0000256" key="1">
    <source>
        <dbReference type="ARBA" id="ARBA00004651"/>
    </source>
</evidence>
<evidence type="ECO:0000256" key="4">
    <source>
        <dbReference type="ARBA" id="ARBA00022989"/>
    </source>
</evidence>
<feature type="transmembrane region" description="Helical" evidence="6">
    <location>
        <begin position="154"/>
        <end position="179"/>
    </location>
</feature>
<feature type="domain" description="Major facilitator superfamily (MFS) profile" evidence="7">
    <location>
        <begin position="19"/>
        <end position="436"/>
    </location>
</feature>
<sequence>MYDPTAVETLSPLKPTAPVARPRGLGLTLTILSLSIAAGCAVQAAFGPVQEFARADLDMTDLQMGLVQGMAVAIPAGLLSIPVGWMADHSNRVRMMLVLAVLWSVGAAASAFATSFELLFAARMLSALGLTVVLPVAISIAADLSPPDKRGRSLLLLSMGKVFGLALAFALGGALFGVLSARSEPLFGMAAWRATQLIFAGGSALLLLPLLLLREPARQEVATAGAGFRASMLALWERRALLAPLFIGQITVIMADASASIWATPVLMRTYGLQPAQFGGWMGLVLLGSGVIGTIAGGLAADAGLKRGGGRGLLMGAVVASAIGIPAALFPIMPGVLGFAILLTALLLAGTATGLITATAIAVLVPNQFRALCLGSFVVVGSFIGFGVAPSLVTIISEQVGGEGALAPALAGVGLTSSLLSLIAFALAAKAAPRRT</sequence>
<dbReference type="HOGENOM" id="CLU_001265_5_12_5"/>